<dbReference type="Proteomes" id="UP000195137">
    <property type="component" value="Unassembled WGS sequence"/>
</dbReference>
<evidence type="ECO:0000313" key="2">
    <source>
        <dbReference type="EMBL" id="OUJ18884.1"/>
    </source>
</evidence>
<dbReference type="AlphaFoldDB" id="A0A1Y3GFB3"/>
<keyword evidence="1" id="KW-1133">Transmembrane helix</keyword>
<comment type="caution">
    <text evidence="2">The sequence shown here is derived from an EMBL/GenBank/DDBJ whole genome shotgun (WGS) entry which is preliminary data.</text>
</comment>
<evidence type="ECO:0000256" key="1">
    <source>
        <dbReference type="SAM" id="Phobius"/>
    </source>
</evidence>
<name>A0A1Y3GFB3_9EURY</name>
<reference evidence="2 3" key="1">
    <citation type="submission" date="2016-12" db="EMBL/GenBank/DDBJ databases">
        <title>Discovery of methanogenic haloarchaea.</title>
        <authorList>
            <person name="Sorokin D.Y."/>
            <person name="Makarova K.S."/>
            <person name="Abbas B."/>
            <person name="Ferrer M."/>
            <person name="Golyshin P.N."/>
        </authorList>
    </citation>
    <scope>NUCLEOTIDE SEQUENCE [LARGE SCALE GENOMIC DNA]</scope>
    <source>
        <strain evidence="2">AMET1</strain>
    </source>
</reference>
<gene>
    <name evidence="2" type="ORF">AMET1_0535</name>
</gene>
<proteinExistence type="predicted"/>
<keyword evidence="1" id="KW-0812">Transmembrane</keyword>
<sequence length="80" mass="9047">MGLFLKELTEKFCEQSFPVVFVTIFAKFLFGVGLGALLASYFQALDWILWGWILIIVSLLLSIPAYYSLSRAVNLDQGRP</sequence>
<dbReference type="EMBL" id="MRZU01000003">
    <property type="protein sequence ID" value="OUJ18884.1"/>
    <property type="molecule type" value="Genomic_DNA"/>
</dbReference>
<keyword evidence="3" id="KW-1185">Reference proteome</keyword>
<feature type="transmembrane region" description="Helical" evidence="1">
    <location>
        <begin position="47"/>
        <end position="69"/>
    </location>
</feature>
<protein>
    <submittedName>
        <fullName evidence="2">Uncharacterized protein</fullName>
    </submittedName>
</protein>
<accession>A0A1Y3GFB3</accession>
<organism evidence="2 3">
    <name type="scientific">Methanonatronarchaeum thermophilum</name>
    <dbReference type="NCBI Taxonomy" id="1927129"/>
    <lineage>
        <taxon>Archaea</taxon>
        <taxon>Methanobacteriati</taxon>
        <taxon>Methanobacteriota</taxon>
        <taxon>Methanonatronarchaeia</taxon>
        <taxon>Methanonatronarchaeales</taxon>
        <taxon>Methanonatronarchaeaceae</taxon>
        <taxon>Methanonatronarchaeum</taxon>
    </lineage>
</organism>
<keyword evidence="1" id="KW-0472">Membrane</keyword>
<evidence type="ECO:0000313" key="3">
    <source>
        <dbReference type="Proteomes" id="UP000195137"/>
    </source>
</evidence>
<feature type="transmembrane region" description="Helical" evidence="1">
    <location>
        <begin position="20"/>
        <end position="41"/>
    </location>
</feature>